<protein>
    <submittedName>
        <fullName evidence="1">Uncharacterized protein</fullName>
    </submittedName>
</protein>
<dbReference type="Proteomes" id="UP000287651">
    <property type="component" value="Unassembled WGS sequence"/>
</dbReference>
<dbReference type="EMBL" id="AMZH03015993">
    <property type="protein sequence ID" value="RRT45202.1"/>
    <property type="molecule type" value="Genomic_DNA"/>
</dbReference>
<evidence type="ECO:0000313" key="2">
    <source>
        <dbReference type="Proteomes" id="UP000287651"/>
    </source>
</evidence>
<sequence length="197" mass="21648">MSGDSEFGLGGRLLEWWSPGEKGVLQFGSAADSCEKVRSFYSGCYRSFIPNTLTAFMAYHAVLSYSSTTLAVLAMRRAFTGRGCRPYLCQVGCTCTGAPHISVRPVAHELGKCDVVKVNPTEQELGNCDVARVDPTEQELGKCDVVRVDLTEQELGNCDVARVDPTEQELGKYDVVRVDSTEQELRNCDVVRVNPIE</sequence>
<accession>A0A426Y0G0</accession>
<name>A0A426Y0G0_ENSVE</name>
<proteinExistence type="predicted"/>
<dbReference type="SUPFAM" id="SSF141571">
    <property type="entry name" value="Pentapeptide repeat-like"/>
    <property type="match status" value="1"/>
</dbReference>
<reference evidence="1 2" key="1">
    <citation type="journal article" date="2014" name="Agronomy (Basel)">
        <title>A Draft Genome Sequence for Ensete ventricosum, the Drought-Tolerant Tree Against Hunger.</title>
        <authorList>
            <person name="Harrison J."/>
            <person name="Moore K.A."/>
            <person name="Paszkiewicz K."/>
            <person name="Jones T."/>
            <person name="Grant M."/>
            <person name="Ambacheew D."/>
            <person name="Muzemil S."/>
            <person name="Studholme D.J."/>
        </authorList>
    </citation>
    <scope>NUCLEOTIDE SEQUENCE [LARGE SCALE GENOMIC DNA]</scope>
</reference>
<comment type="caution">
    <text evidence="1">The sequence shown here is derived from an EMBL/GenBank/DDBJ whole genome shotgun (WGS) entry which is preliminary data.</text>
</comment>
<evidence type="ECO:0000313" key="1">
    <source>
        <dbReference type="EMBL" id="RRT45202.1"/>
    </source>
</evidence>
<organism evidence="1 2">
    <name type="scientific">Ensete ventricosum</name>
    <name type="common">Abyssinian banana</name>
    <name type="synonym">Musa ensete</name>
    <dbReference type="NCBI Taxonomy" id="4639"/>
    <lineage>
        <taxon>Eukaryota</taxon>
        <taxon>Viridiplantae</taxon>
        <taxon>Streptophyta</taxon>
        <taxon>Embryophyta</taxon>
        <taxon>Tracheophyta</taxon>
        <taxon>Spermatophyta</taxon>
        <taxon>Magnoliopsida</taxon>
        <taxon>Liliopsida</taxon>
        <taxon>Zingiberales</taxon>
        <taxon>Musaceae</taxon>
        <taxon>Ensete</taxon>
    </lineage>
</organism>
<gene>
    <name evidence="1" type="ORF">B296_00050435</name>
</gene>
<dbReference type="AlphaFoldDB" id="A0A426Y0G0"/>